<evidence type="ECO:0000313" key="8">
    <source>
        <dbReference type="EMBL" id="KAL1889179.1"/>
    </source>
</evidence>
<evidence type="ECO:0000259" key="7">
    <source>
        <dbReference type="PROSITE" id="PS50850"/>
    </source>
</evidence>
<dbReference type="PROSITE" id="PS50850">
    <property type="entry name" value="MFS"/>
    <property type="match status" value="1"/>
</dbReference>
<dbReference type="Proteomes" id="UP001583280">
    <property type="component" value="Unassembled WGS sequence"/>
</dbReference>
<evidence type="ECO:0000256" key="2">
    <source>
        <dbReference type="ARBA" id="ARBA00022692"/>
    </source>
</evidence>
<dbReference type="InterPro" id="IPR036259">
    <property type="entry name" value="MFS_trans_sf"/>
</dbReference>
<dbReference type="Gene3D" id="1.20.1250.20">
    <property type="entry name" value="MFS general substrate transporter like domains"/>
    <property type="match status" value="1"/>
</dbReference>
<dbReference type="InterPro" id="IPR020846">
    <property type="entry name" value="MFS_dom"/>
</dbReference>
<feature type="transmembrane region" description="Helical" evidence="6">
    <location>
        <begin position="415"/>
        <end position="437"/>
    </location>
</feature>
<evidence type="ECO:0000256" key="3">
    <source>
        <dbReference type="ARBA" id="ARBA00022989"/>
    </source>
</evidence>
<keyword evidence="3 6" id="KW-1133">Transmembrane helix</keyword>
<dbReference type="CDD" id="cd17323">
    <property type="entry name" value="MFS_Tpo1_MDR_like"/>
    <property type="match status" value="1"/>
</dbReference>
<keyword evidence="2 6" id="KW-0812">Transmembrane</keyword>
<feature type="transmembrane region" description="Helical" evidence="6">
    <location>
        <begin position="103"/>
        <end position="125"/>
    </location>
</feature>
<feature type="transmembrane region" description="Helical" evidence="6">
    <location>
        <begin position="231"/>
        <end position="251"/>
    </location>
</feature>
<accession>A0ABR3YLG5</accession>
<dbReference type="PANTHER" id="PTHR23502:SF12">
    <property type="entry name" value="MULTIDRUG TRANSPORTER, PUTATIVE (AFU_ORTHOLOGUE AFUA_1G06440)-RELATED"/>
    <property type="match status" value="1"/>
</dbReference>
<feature type="transmembrane region" description="Helical" evidence="6">
    <location>
        <begin position="200"/>
        <end position="219"/>
    </location>
</feature>
<dbReference type="Pfam" id="PF07690">
    <property type="entry name" value="MFS_1"/>
    <property type="match status" value="1"/>
</dbReference>
<comment type="caution">
    <text evidence="8">The sequence shown here is derived from an EMBL/GenBank/DDBJ whole genome shotgun (WGS) entry which is preliminary data.</text>
</comment>
<name>A0ABR3YLG5_9PEZI</name>
<evidence type="ECO:0000313" key="9">
    <source>
        <dbReference type="Proteomes" id="UP001583280"/>
    </source>
</evidence>
<feature type="compositionally biased region" description="Polar residues" evidence="5">
    <location>
        <begin position="22"/>
        <end position="44"/>
    </location>
</feature>
<evidence type="ECO:0000256" key="1">
    <source>
        <dbReference type="ARBA" id="ARBA00004141"/>
    </source>
</evidence>
<feature type="transmembrane region" description="Helical" evidence="6">
    <location>
        <begin position="374"/>
        <end position="395"/>
    </location>
</feature>
<feature type="transmembrane region" description="Helical" evidence="6">
    <location>
        <begin position="443"/>
        <end position="467"/>
    </location>
</feature>
<evidence type="ECO:0000256" key="5">
    <source>
        <dbReference type="SAM" id="MobiDB-lite"/>
    </source>
</evidence>
<dbReference type="InterPro" id="IPR011701">
    <property type="entry name" value="MFS"/>
</dbReference>
<evidence type="ECO:0000256" key="4">
    <source>
        <dbReference type="ARBA" id="ARBA00023136"/>
    </source>
</evidence>
<dbReference type="EMBL" id="JAWDJO010000227">
    <property type="protein sequence ID" value="KAL1889179.1"/>
    <property type="molecule type" value="Genomic_DNA"/>
</dbReference>
<keyword evidence="9" id="KW-1185">Reference proteome</keyword>
<feature type="region of interest" description="Disordered" evidence="5">
    <location>
        <begin position="555"/>
        <end position="588"/>
    </location>
</feature>
<protein>
    <recommendedName>
        <fullName evidence="7">Major facilitator superfamily (MFS) profile domain-containing protein</fullName>
    </recommendedName>
</protein>
<gene>
    <name evidence="8" type="ORF">Cpir12675_005889</name>
</gene>
<feature type="transmembrane region" description="Helical" evidence="6">
    <location>
        <begin position="173"/>
        <end position="194"/>
    </location>
</feature>
<feature type="transmembrane region" description="Helical" evidence="6">
    <location>
        <begin position="337"/>
        <end position="362"/>
    </location>
</feature>
<reference evidence="8 9" key="1">
    <citation type="journal article" date="2024" name="IMA Fungus">
        <title>IMA Genome - F19 : A genome assembly and annotation guide to empower mycologists, including annotated draft genome sequences of Ceratocystis pirilliformis, Diaporthe australafricana, Fusarium ophioides, Paecilomyces lecythidis, and Sporothrix stenoceras.</title>
        <authorList>
            <person name="Aylward J."/>
            <person name="Wilson A.M."/>
            <person name="Visagie C.M."/>
            <person name="Spraker J."/>
            <person name="Barnes I."/>
            <person name="Buitendag C."/>
            <person name="Ceriani C."/>
            <person name="Del Mar Angel L."/>
            <person name="du Plessis D."/>
            <person name="Fuchs T."/>
            <person name="Gasser K."/>
            <person name="Kramer D."/>
            <person name="Li W."/>
            <person name="Munsamy K."/>
            <person name="Piso A."/>
            <person name="Price J.L."/>
            <person name="Sonnekus B."/>
            <person name="Thomas C."/>
            <person name="van der Nest A."/>
            <person name="van Dijk A."/>
            <person name="van Heerden A."/>
            <person name="van Vuuren N."/>
            <person name="Yilmaz N."/>
            <person name="Duong T.A."/>
            <person name="van der Merwe N.A."/>
            <person name="Wingfield M.J."/>
            <person name="Wingfield B.D."/>
        </authorList>
    </citation>
    <scope>NUCLEOTIDE SEQUENCE [LARGE SCALE GENOMIC DNA]</scope>
    <source>
        <strain evidence="8 9">CMW 12675</strain>
    </source>
</reference>
<dbReference type="SUPFAM" id="SSF103473">
    <property type="entry name" value="MFS general substrate transporter"/>
    <property type="match status" value="1"/>
</dbReference>
<feature type="transmembrane region" description="Helical" evidence="6">
    <location>
        <begin position="145"/>
        <end position="166"/>
    </location>
</feature>
<feature type="transmembrane region" description="Helical" evidence="6">
    <location>
        <begin position="474"/>
        <end position="499"/>
    </location>
</feature>
<dbReference type="PANTHER" id="PTHR23502">
    <property type="entry name" value="MAJOR FACILITATOR SUPERFAMILY"/>
    <property type="match status" value="1"/>
</dbReference>
<feature type="region of interest" description="Disordered" evidence="5">
    <location>
        <begin position="1"/>
        <end position="55"/>
    </location>
</feature>
<evidence type="ECO:0000256" key="6">
    <source>
        <dbReference type="SAM" id="Phobius"/>
    </source>
</evidence>
<organism evidence="8 9">
    <name type="scientific">Ceratocystis pirilliformis</name>
    <dbReference type="NCBI Taxonomy" id="259994"/>
    <lineage>
        <taxon>Eukaryota</taxon>
        <taxon>Fungi</taxon>
        <taxon>Dikarya</taxon>
        <taxon>Ascomycota</taxon>
        <taxon>Pezizomycotina</taxon>
        <taxon>Sordariomycetes</taxon>
        <taxon>Hypocreomycetidae</taxon>
        <taxon>Microascales</taxon>
        <taxon>Ceratocystidaceae</taxon>
        <taxon>Ceratocystis</taxon>
    </lineage>
</organism>
<sequence>MQPTSEKQAPSGPPANICPSDLESQTLSIIPTSTSRESSESNHLSPLPHALTPISETDVERTTRELLDHVQTATSLASVASRLPEFEVTLDENDPENPRNWPIWYRTWTMVVLSFSTWLIVLYSTSYTASIPGFVAEFDTTTTTATLGVTTYLLGLAVGTLVLAPLSEIYGRHLLYVVGMAAASLLIIPCATAQSLTTLIVTRFFGALFGAAFIANAPGSIVDISHEETRALVMSLWSIGPLNGPSTGPLIGGFLYQYLGWRMAAWIVMGANGIAVICLLTLKETYAPAILKRKTARMRKEMDDPRYWCKYDQRVSTIHLLKLNLSRPFILSATEPILWFFNIWISLIYGILYLCFVAYPIVFRQYRGWDAAHTGMSFLGIASGVMIVIACEPVFRHIINSQPKDRVTGRTVPEATAVVMTIGAFLTPIGQLAFSWTCLPVSIHWALPICSGIIFGAGNTISFIYGLNYIANAYGIFAASALAGNAVIRSIFGGTLPLIGPIMYEKLTPQWAGTLLGLLEIALIPIPIVFWRYGARIRAKSPILMQMREEEAKAELKRAKREGRKTENMKPTADTRVGPVSSEKAVVC</sequence>
<keyword evidence="4 6" id="KW-0472">Membrane</keyword>
<feature type="transmembrane region" description="Helical" evidence="6">
    <location>
        <begin position="263"/>
        <end position="282"/>
    </location>
</feature>
<comment type="subcellular location">
    <subcellularLocation>
        <location evidence="1">Membrane</location>
        <topology evidence="1">Multi-pass membrane protein</topology>
    </subcellularLocation>
</comment>
<proteinExistence type="predicted"/>
<feature type="domain" description="Major facilitator superfamily (MFS) profile" evidence="7">
    <location>
        <begin position="109"/>
        <end position="588"/>
    </location>
</feature>
<feature type="transmembrane region" description="Helical" evidence="6">
    <location>
        <begin position="511"/>
        <end position="531"/>
    </location>
</feature>